<reference evidence="2" key="1">
    <citation type="submission" date="2019-03" db="EMBL/GenBank/DDBJ databases">
        <title>Single cell metagenomics reveals metabolic interactions within the superorganism composed of flagellate Streblomastix strix and complex community of Bacteroidetes bacteria on its surface.</title>
        <authorList>
            <person name="Treitli S.C."/>
            <person name="Kolisko M."/>
            <person name="Husnik F."/>
            <person name="Keeling P."/>
            <person name="Hampl V."/>
        </authorList>
    </citation>
    <scope>NUCLEOTIDE SEQUENCE</scope>
    <source>
        <strain evidence="2">STM</strain>
    </source>
</reference>
<comment type="caution">
    <text evidence="2">The sequence shown here is derived from an EMBL/GenBank/DDBJ whole genome shotgun (WGS) entry which is preliminary data.</text>
</comment>
<gene>
    <name evidence="2" type="ORF">EZS27_005755</name>
</gene>
<name>A0A5J4SKM9_9ZZZZ</name>
<dbReference type="PANTHER" id="PTHR40469:SF2">
    <property type="entry name" value="GALACTOSE-BINDING DOMAIN-LIKE SUPERFAMILY PROTEIN"/>
    <property type="match status" value="1"/>
</dbReference>
<organism evidence="2">
    <name type="scientific">termite gut metagenome</name>
    <dbReference type="NCBI Taxonomy" id="433724"/>
    <lineage>
        <taxon>unclassified sequences</taxon>
        <taxon>metagenomes</taxon>
        <taxon>organismal metagenomes</taxon>
    </lineage>
</organism>
<dbReference type="Gene3D" id="3.40.50.880">
    <property type="match status" value="1"/>
</dbReference>
<dbReference type="InterPro" id="IPR029062">
    <property type="entry name" value="Class_I_gatase-like"/>
</dbReference>
<evidence type="ECO:0000313" key="2">
    <source>
        <dbReference type="EMBL" id="KAA6346754.1"/>
    </source>
</evidence>
<accession>A0A5J4SKM9</accession>
<dbReference type="Pfam" id="PF06283">
    <property type="entry name" value="ThuA"/>
    <property type="match status" value="1"/>
</dbReference>
<evidence type="ECO:0000259" key="1">
    <source>
        <dbReference type="Pfam" id="PF06283"/>
    </source>
</evidence>
<dbReference type="PANTHER" id="PTHR40469">
    <property type="entry name" value="SECRETED GLYCOSYL HYDROLASE"/>
    <property type="match status" value="1"/>
</dbReference>
<protein>
    <recommendedName>
        <fullName evidence="1">ThuA-like domain-containing protein</fullName>
    </recommendedName>
</protein>
<proteinExistence type="predicted"/>
<dbReference type="InterPro" id="IPR029010">
    <property type="entry name" value="ThuA-like"/>
</dbReference>
<feature type="domain" description="ThuA-like" evidence="1">
    <location>
        <begin position="31"/>
        <end position="253"/>
    </location>
</feature>
<dbReference type="AlphaFoldDB" id="A0A5J4SKM9"/>
<dbReference type="EMBL" id="SNRY01000119">
    <property type="protein sequence ID" value="KAA6346754.1"/>
    <property type="molecule type" value="Genomic_DNA"/>
</dbReference>
<sequence length="256" mass="29564">MRKVYCFLFFILIGFSVNCSSGKRPADSKVKILVLTERGGHHRGFTTVALKWLEEYVKEKNFEMTEINNTSFINEDFLADYDVFLQLDFPPYTWSNESKAAFEKYIEEGKGGWIGFHHASLLGEFDGYQMWQWFSGYLGGIRFRNYIAETATGTLHVEDSIHPVMKNVKTSFSVADDEWYIFDRNPRPNVHVLANVDESSYQPSSDVKMGDHPVIWVNEKVKARNVYFLMGHHASLFDNEDFKTMFGNAIMWAAGK</sequence>
<dbReference type="SUPFAM" id="SSF52317">
    <property type="entry name" value="Class I glutamine amidotransferase-like"/>
    <property type="match status" value="1"/>
</dbReference>